<name>A0A645HS19_9ZZZZ</name>
<dbReference type="InterPro" id="IPR041246">
    <property type="entry name" value="Bact_MG10"/>
</dbReference>
<organism evidence="2">
    <name type="scientific">bioreactor metagenome</name>
    <dbReference type="NCBI Taxonomy" id="1076179"/>
    <lineage>
        <taxon>unclassified sequences</taxon>
        <taxon>metagenomes</taxon>
        <taxon>ecological metagenomes</taxon>
    </lineage>
</organism>
<sequence>MSDRKGKTAGQKIERGTALISTVTVMPAGKDLRNVVVIIPLPAGLEIENPGYSGDGEPLPPFVRAEARDDRLLLYIEKLEKRLDWKFILRAVTSGTFDVPQISAECMYDPAVSSISGGGIMEIR</sequence>
<dbReference type="PANTHER" id="PTHR40094">
    <property type="entry name" value="ALPHA-2-MACROGLOBULIN HOMOLOG"/>
    <property type="match status" value="1"/>
</dbReference>
<dbReference type="AlphaFoldDB" id="A0A645HS19"/>
<evidence type="ECO:0000313" key="2">
    <source>
        <dbReference type="EMBL" id="MPN41009.1"/>
    </source>
</evidence>
<dbReference type="Pfam" id="PF17973">
    <property type="entry name" value="bMG10"/>
    <property type="match status" value="1"/>
</dbReference>
<proteinExistence type="predicted"/>
<dbReference type="GO" id="GO:0004866">
    <property type="term" value="F:endopeptidase inhibitor activity"/>
    <property type="evidence" value="ECO:0007669"/>
    <property type="project" value="TreeGrafter"/>
</dbReference>
<reference evidence="2" key="1">
    <citation type="submission" date="2019-08" db="EMBL/GenBank/DDBJ databases">
        <authorList>
            <person name="Kucharzyk K."/>
            <person name="Murdoch R.W."/>
            <person name="Higgins S."/>
            <person name="Loffler F."/>
        </authorList>
    </citation>
    <scope>NUCLEOTIDE SEQUENCE</scope>
</reference>
<dbReference type="EMBL" id="VSSQ01097800">
    <property type="protein sequence ID" value="MPN41009.1"/>
    <property type="molecule type" value="Genomic_DNA"/>
</dbReference>
<feature type="domain" description="Bacterial alpha-2-macroglobulin MG10" evidence="1">
    <location>
        <begin position="7"/>
        <end position="110"/>
    </location>
</feature>
<dbReference type="PANTHER" id="PTHR40094:SF1">
    <property type="entry name" value="UBIQUITIN DOMAIN-CONTAINING PROTEIN"/>
    <property type="match status" value="1"/>
</dbReference>
<evidence type="ECO:0000259" key="1">
    <source>
        <dbReference type="Pfam" id="PF17973"/>
    </source>
</evidence>
<gene>
    <name evidence="2" type="ORF">SDC9_188549</name>
</gene>
<comment type="caution">
    <text evidence="2">The sequence shown here is derived from an EMBL/GenBank/DDBJ whole genome shotgun (WGS) entry which is preliminary data.</text>
</comment>
<accession>A0A645HS19</accession>
<protein>
    <recommendedName>
        <fullName evidence="1">Bacterial alpha-2-macroglobulin MG10 domain-containing protein</fullName>
    </recommendedName>
</protein>
<dbReference type="InterPro" id="IPR051802">
    <property type="entry name" value="YfhM-like"/>
</dbReference>